<protein>
    <submittedName>
        <fullName evidence="6">MAPEG family protein</fullName>
    </submittedName>
</protein>
<keyword evidence="4 5" id="KW-0472">Membrane</keyword>
<comment type="caution">
    <text evidence="6">The sequence shown here is derived from an EMBL/GenBank/DDBJ whole genome shotgun (WGS) entry which is preliminary data.</text>
</comment>
<dbReference type="SUPFAM" id="SSF161084">
    <property type="entry name" value="MAPEG domain-like"/>
    <property type="match status" value="1"/>
</dbReference>
<proteinExistence type="predicted"/>
<dbReference type="EMBL" id="JBHRVA010000002">
    <property type="protein sequence ID" value="MFC3302623.1"/>
    <property type="molecule type" value="Genomic_DNA"/>
</dbReference>
<evidence type="ECO:0000256" key="1">
    <source>
        <dbReference type="ARBA" id="ARBA00004370"/>
    </source>
</evidence>
<evidence type="ECO:0000256" key="3">
    <source>
        <dbReference type="ARBA" id="ARBA00022989"/>
    </source>
</evidence>
<evidence type="ECO:0000313" key="7">
    <source>
        <dbReference type="Proteomes" id="UP001595607"/>
    </source>
</evidence>
<dbReference type="RefSeq" id="WP_189571057.1">
    <property type="nucleotide sequence ID" value="NZ_BMXU01000001.1"/>
</dbReference>
<dbReference type="Proteomes" id="UP001595607">
    <property type="component" value="Unassembled WGS sequence"/>
</dbReference>
<evidence type="ECO:0000313" key="6">
    <source>
        <dbReference type="EMBL" id="MFC3302623.1"/>
    </source>
</evidence>
<comment type="subcellular location">
    <subcellularLocation>
        <location evidence="1">Membrane</location>
    </subcellularLocation>
</comment>
<dbReference type="Gene3D" id="1.20.120.550">
    <property type="entry name" value="Membrane associated eicosanoid/glutathione metabolism-like domain"/>
    <property type="match status" value="1"/>
</dbReference>
<evidence type="ECO:0000256" key="5">
    <source>
        <dbReference type="SAM" id="Phobius"/>
    </source>
</evidence>
<feature type="transmembrane region" description="Helical" evidence="5">
    <location>
        <begin position="67"/>
        <end position="95"/>
    </location>
</feature>
<gene>
    <name evidence="6" type="ORF">ACFONP_07745</name>
</gene>
<organism evidence="6 7">
    <name type="scientific">Parvularcula lutaonensis</name>
    <dbReference type="NCBI Taxonomy" id="491923"/>
    <lineage>
        <taxon>Bacteria</taxon>
        <taxon>Pseudomonadati</taxon>
        <taxon>Pseudomonadota</taxon>
        <taxon>Alphaproteobacteria</taxon>
        <taxon>Parvularculales</taxon>
        <taxon>Parvularculaceae</taxon>
        <taxon>Parvularcula</taxon>
    </lineage>
</organism>
<keyword evidence="3 5" id="KW-1133">Transmembrane helix</keyword>
<name>A0ABV7MAY2_9PROT</name>
<sequence>MSAIAAPLLIQVALTLVLYVILVTSRVAQTATDPEVKKAVLAGSKEKYARTPQLIAQNVANQFELPVLFYAAVAVAIGANLVTPALVTAAWVFAISRLVHAAIHCTFNFVPLRAGVFGIGLFAVVFMWWHLGGMMLGGAA</sequence>
<evidence type="ECO:0000256" key="2">
    <source>
        <dbReference type="ARBA" id="ARBA00022692"/>
    </source>
</evidence>
<dbReference type="Pfam" id="PF01124">
    <property type="entry name" value="MAPEG"/>
    <property type="match status" value="1"/>
</dbReference>
<reference evidence="7" key="1">
    <citation type="journal article" date="2019" name="Int. J. Syst. Evol. Microbiol.">
        <title>The Global Catalogue of Microorganisms (GCM) 10K type strain sequencing project: providing services to taxonomists for standard genome sequencing and annotation.</title>
        <authorList>
            <consortium name="The Broad Institute Genomics Platform"/>
            <consortium name="The Broad Institute Genome Sequencing Center for Infectious Disease"/>
            <person name="Wu L."/>
            <person name="Ma J."/>
        </authorList>
    </citation>
    <scope>NUCLEOTIDE SEQUENCE [LARGE SCALE GENOMIC DNA]</scope>
    <source>
        <strain evidence="7">KCTC 22245</strain>
    </source>
</reference>
<evidence type="ECO:0000256" key="4">
    <source>
        <dbReference type="ARBA" id="ARBA00023136"/>
    </source>
</evidence>
<dbReference type="InterPro" id="IPR001129">
    <property type="entry name" value="Membr-assoc_MAPEG"/>
</dbReference>
<dbReference type="InterPro" id="IPR023352">
    <property type="entry name" value="MAPEG-like_dom_sf"/>
</dbReference>
<keyword evidence="2 5" id="KW-0812">Transmembrane</keyword>
<keyword evidence="7" id="KW-1185">Reference proteome</keyword>
<accession>A0ABV7MAY2</accession>
<feature type="transmembrane region" description="Helical" evidence="5">
    <location>
        <begin position="107"/>
        <end position="129"/>
    </location>
</feature>